<dbReference type="CDD" id="cd04301">
    <property type="entry name" value="NAT_SF"/>
    <property type="match status" value="1"/>
</dbReference>
<proteinExistence type="predicted"/>
<dbReference type="EMBL" id="FWDO01000004">
    <property type="protein sequence ID" value="SLM18075.1"/>
    <property type="molecule type" value="Genomic_DNA"/>
</dbReference>
<organism evidence="4">
    <name type="scientific">uncultured spirochete</name>
    <dbReference type="NCBI Taxonomy" id="156406"/>
    <lineage>
        <taxon>Bacteria</taxon>
        <taxon>Pseudomonadati</taxon>
        <taxon>Spirochaetota</taxon>
        <taxon>Spirochaetia</taxon>
        <taxon>Spirochaetales</taxon>
        <taxon>environmental samples</taxon>
    </lineage>
</organism>
<dbReference type="SUPFAM" id="SSF55729">
    <property type="entry name" value="Acyl-CoA N-acyltransferases (Nat)"/>
    <property type="match status" value="1"/>
</dbReference>
<evidence type="ECO:0000259" key="3">
    <source>
        <dbReference type="PROSITE" id="PS51186"/>
    </source>
</evidence>
<dbReference type="EC" id="2.3.1.183" evidence="4"/>
<dbReference type="GO" id="GO:0102971">
    <property type="term" value="F:phosphinothricin N-acetyltransferase activity"/>
    <property type="evidence" value="ECO:0007669"/>
    <property type="project" value="UniProtKB-EC"/>
</dbReference>
<evidence type="ECO:0000256" key="1">
    <source>
        <dbReference type="ARBA" id="ARBA00022679"/>
    </source>
</evidence>
<dbReference type="InterPro" id="IPR000182">
    <property type="entry name" value="GNAT_dom"/>
</dbReference>
<dbReference type="PROSITE" id="PS51186">
    <property type="entry name" value="GNAT"/>
    <property type="match status" value="1"/>
</dbReference>
<feature type="domain" description="N-acetyltransferase" evidence="3">
    <location>
        <begin position="4"/>
        <end position="164"/>
    </location>
</feature>
<reference evidence="4" key="1">
    <citation type="submission" date="2017-02" db="EMBL/GenBank/DDBJ databases">
        <authorList>
            <person name="Regsiter A."/>
            <person name="William W."/>
        </authorList>
    </citation>
    <scope>NUCLEOTIDE SEQUENCE</scope>
    <source>
        <strain evidence="4">BdmA 4</strain>
    </source>
</reference>
<sequence>MTSGSIRDVRVEDSARICEIYNYYVESTSISFEEEPVPQQEMARRIEAVSRNYPWLVYESDGEVLGYAYLSRWKERSAYRYTAETSVYVAKGHTGEGIGTALMQALLERVKKLEVHALIAVIALPNEKSVAIHEKFGFKKAAHFAEVGFKHNAWINVGYWELVL</sequence>
<keyword evidence="2 4" id="KW-0012">Acyltransferase</keyword>
<dbReference type="AlphaFoldDB" id="A0A3P3XP87"/>
<dbReference type="PANTHER" id="PTHR43072:SF23">
    <property type="entry name" value="UPF0039 PROTEIN C11D3.02C"/>
    <property type="match status" value="1"/>
</dbReference>
<accession>A0A3P3XP87</accession>
<dbReference type="PANTHER" id="PTHR43072">
    <property type="entry name" value="N-ACETYLTRANSFERASE"/>
    <property type="match status" value="1"/>
</dbReference>
<keyword evidence="1 4" id="KW-0808">Transferase</keyword>
<protein>
    <submittedName>
        <fullName evidence="4">Phosphinothricin N-acetyltransferase</fullName>
        <ecNumber evidence="4">2.3.1.183</ecNumber>
    </submittedName>
</protein>
<dbReference type="Pfam" id="PF13420">
    <property type="entry name" value="Acetyltransf_4"/>
    <property type="match status" value="1"/>
</dbReference>
<evidence type="ECO:0000313" key="4">
    <source>
        <dbReference type="EMBL" id="SLM18075.1"/>
    </source>
</evidence>
<dbReference type="Gene3D" id="3.40.630.30">
    <property type="match status" value="1"/>
</dbReference>
<evidence type="ECO:0000256" key="2">
    <source>
        <dbReference type="ARBA" id="ARBA00023315"/>
    </source>
</evidence>
<gene>
    <name evidence="4" type="primary">bar</name>
    <name evidence="4" type="ORF">SPIRO4BDMA_40647</name>
</gene>
<dbReference type="InterPro" id="IPR016181">
    <property type="entry name" value="Acyl_CoA_acyltransferase"/>
</dbReference>
<name>A0A3P3XP87_9SPIR</name>